<name>A0A150HAI5_9MICO</name>
<evidence type="ECO:0000313" key="4">
    <source>
        <dbReference type="Proteomes" id="UP000242755"/>
    </source>
</evidence>
<sequence>MSQRKAVTKKKALAYRSADRADKSRILDELVELTGWHRDYARAALRQALVIREVKPRKARPRIYGDDLLPALIRCWVLLRAPAGKIMAPFMPVLVPLLRAEGEIKVTDAQAELLSGVSAATIDRMLKTERQRMTLRGRSRTKPGSLLKHQIPIRTFADWNDAEPGFVEIDLVAHDGGVAAGEYCYTLTMTDIATGWTLNRSVPNRARVWVIEAIDHAAAMFPFPIRGIDSDNGSEFINHHLLAYCEQREITFTRGRAGKKNDGCYVEQKNWARVRELVGHYRYDTGDELDVLNQIWEADDAFANYFLPSLKLASKHRDGAKVVKKYHQAATPHQRARAHPAIRKRPVITMNARFKRLRLGALQRQILDLTRRLETLAQAKGRTRHNQQARAGQLTG</sequence>
<evidence type="ECO:0000313" key="2">
    <source>
        <dbReference type="EMBL" id="KXZ58680.1"/>
    </source>
</evidence>
<evidence type="ECO:0000313" key="5">
    <source>
        <dbReference type="Proteomes" id="UP000243589"/>
    </source>
</evidence>
<dbReference type="InterPro" id="IPR036397">
    <property type="entry name" value="RNaseH_sf"/>
</dbReference>
<comment type="caution">
    <text evidence="2">The sequence shown here is derived from an EMBL/GenBank/DDBJ whole genome shotgun (WGS) entry which is preliminary data.</text>
</comment>
<dbReference type="Gene3D" id="3.30.420.10">
    <property type="entry name" value="Ribonuclease H-like superfamily/Ribonuclease H"/>
    <property type="match status" value="1"/>
</dbReference>
<proteinExistence type="predicted"/>
<dbReference type="SUPFAM" id="SSF53098">
    <property type="entry name" value="Ribonuclease H-like"/>
    <property type="match status" value="1"/>
</dbReference>
<feature type="domain" description="Integrase catalytic" evidence="1">
    <location>
        <begin position="160"/>
        <end position="340"/>
    </location>
</feature>
<dbReference type="Pfam" id="PF00665">
    <property type="entry name" value="rve"/>
    <property type="match status" value="1"/>
</dbReference>
<reference evidence="3 4" key="2">
    <citation type="submission" date="2017-12" db="EMBL/GenBank/DDBJ databases">
        <title>Phylogenetic diversity of female urinary microbiome.</title>
        <authorList>
            <person name="Thomas-White K."/>
            <person name="Wolfe A.J."/>
        </authorList>
    </citation>
    <scope>NUCLEOTIDE SEQUENCE [LARGE SCALE GENOMIC DNA]</scope>
    <source>
        <strain evidence="3 4">UMB0426</strain>
    </source>
</reference>
<evidence type="ECO:0000313" key="3">
    <source>
        <dbReference type="EMBL" id="PKY70593.1"/>
    </source>
</evidence>
<keyword evidence="5" id="KW-1185">Reference proteome</keyword>
<dbReference type="GO" id="GO:0003676">
    <property type="term" value="F:nucleic acid binding"/>
    <property type="evidence" value="ECO:0007669"/>
    <property type="project" value="InterPro"/>
</dbReference>
<dbReference type="Proteomes" id="UP000243589">
    <property type="component" value="Unassembled WGS sequence"/>
</dbReference>
<protein>
    <submittedName>
        <fullName evidence="2 3">Integrase</fullName>
    </submittedName>
</protein>
<dbReference type="EMBL" id="LQQC01000009">
    <property type="protein sequence ID" value="KXZ58680.1"/>
    <property type="molecule type" value="Genomic_DNA"/>
</dbReference>
<dbReference type="EMBL" id="PKGO01000004">
    <property type="protein sequence ID" value="PKY70593.1"/>
    <property type="molecule type" value="Genomic_DNA"/>
</dbReference>
<dbReference type="PROSITE" id="PS50994">
    <property type="entry name" value="INTEGRASE"/>
    <property type="match status" value="1"/>
</dbReference>
<accession>A0A150HAI5</accession>
<reference evidence="2 5" key="1">
    <citation type="submission" date="2016-01" db="EMBL/GenBank/DDBJ databases">
        <title>Use of Whole Genome Sequencing to ascertain that Brevibacterium massiliense (Roux, Raoult 2009) is a later heterotypic synonym of Brevibacterium ravenspurgense (Mages 2008).</title>
        <authorList>
            <person name="Bernier A.-M."/>
            <person name="Burdz T."/>
            <person name="Huynh C."/>
            <person name="Pachecho A.L."/>
            <person name="Wiebe D."/>
            <person name="Bonner C."/>
            <person name="Bernard K."/>
        </authorList>
    </citation>
    <scope>NUCLEOTIDE SEQUENCE [LARGE SCALE GENOMIC DNA]</scope>
    <source>
        <strain evidence="2 5">CCUG56047</strain>
    </source>
</reference>
<dbReference type="PATRIC" id="fig|479117.4.peg.864"/>
<dbReference type="InterPro" id="IPR001584">
    <property type="entry name" value="Integrase_cat-core"/>
</dbReference>
<dbReference type="InterPro" id="IPR012337">
    <property type="entry name" value="RNaseH-like_sf"/>
</dbReference>
<dbReference type="Proteomes" id="UP000242755">
    <property type="component" value="Unassembled WGS sequence"/>
</dbReference>
<dbReference type="AlphaFoldDB" id="A0A150HAI5"/>
<dbReference type="GO" id="GO:0015074">
    <property type="term" value="P:DNA integration"/>
    <property type="evidence" value="ECO:0007669"/>
    <property type="project" value="InterPro"/>
</dbReference>
<organism evidence="2 5">
    <name type="scientific">Brevibacterium ravenspurgense</name>
    <dbReference type="NCBI Taxonomy" id="479117"/>
    <lineage>
        <taxon>Bacteria</taxon>
        <taxon>Bacillati</taxon>
        <taxon>Actinomycetota</taxon>
        <taxon>Actinomycetes</taxon>
        <taxon>Micrococcales</taxon>
        <taxon>Brevibacteriaceae</taxon>
        <taxon>Brevibacterium</taxon>
    </lineage>
</organism>
<evidence type="ECO:0000259" key="1">
    <source>
        <dbReference type="PROSITE" id="PS50994"/>
    </source>
</evidence>
<gene>
    <name evidence="2" type="ORF">Bravens_00861</name>
    <name evidence="3" type="ORF">CYJ40_04870</name>
</gene>
<dbReference type="RefSeq" id="WP_062020688.1">
    <property type="nucleotide sequence ID" value="NZ_JAKRCZ010000015.1"/>
</dbReference>